<dbReference type="PANTHER" id="PTHR45689:SF5">
    <property type="entry name" value="I[[H]] CHANNEL, ISOFORM E"/>
    <property type="match status" value="1"/>
</dbReference>
<dbReference type="InterPro" id="IPR013621">
    <property type="entry name" value="Ion_trans_N"/>
</dbReference>
<reference evidence="3" key="2">
    <citation type="submission" date="2018-07" db="EMBL/GenBank/DDBJ databases">
        <authorList>
            <person name="Quirk P.G."/>
            <person name="Krulwich T.A."/>
        </authorList>
    </citation>
    <scope>NUCLEOTIDE SEQUENCE</scope>
</reference>
<proteinExistence type="predicted"/>
<protein>
    <submittedName>
        <fullName evidence="2">CSON003736 protein</fullName>
    </submittedName>
</protein>
<accession>A0A336K7R9</accession>
<evidence type="ECO:0000313" key="2">
    <source>
        <dbReference type="EMBL" id="SSX00699.1"/>
    </source>
</evidence>
<dbReference type="GO" id="GO:0005249">
    <property type="term" value="F:voltage-gated potassium channel activity"/>
    <property type="evidence" value="ECO:0007669"/>
    <property type="project" value="TreeGrafter"/>
</dbReference>
<dbReference type="PANTHER" id="PTHR45689">
    <property type="entry name" value="I[[H]] CHANNEL, ISOFORM E"/>
    <property type="match status" value="1"/>
</dbReference>
<dbReference type="VEuPathDB" id="VectorBase:CSON003736"/>
<gene>
    <name evidence="2" type="primary">CSON003736</name>
</gene>
<dbReference type="GO" id="GO:0098855">
    <property type="term" value="C:HCN channel complex"/>
    <property type="evidence" value="ECO:0007669"/>
    <property type="project" value="TreeGrafter"/>
</dbReference>
<organism evidence="2">
    <name type="scientific">Culicoides sonorensis</name>
    <name type="common">Biting midge</name>
    <dbReference type="NCBI Taxonomy" id="179676"/>
    <lineage>
        <taxon>Eukaryota</taxon>
        <taxon>Metazoa</taxon>
        <taxon>Ecdysozoa</taxon>
        <taxon>Arthropoda</taxon>
        <taxon>Hexapoda</taxon>
        <taxon>Insecta</taxon>
        <taxon>Pterygota</taxon>
        <taxon>Neoptera</taxon>
        <taxon>Endopterygota</taxon>
        <taxon>Diptera</taxon>
        <taxon>Nematocera</taxon>
        <taxon>Chironomoidea</taxon>
        <taxon>Ceratopogonidae</taxon>
        <taxon>Ceratopogoninae</taxon>
        <taxon>Culicoides</taxon>
        <taxon>Monoculicoides</taxon>
    </lineage>
</organism>
<dbReference type="InterPro" id="IPR051413">
    <property type="entry name" value="K/Na_HCN_channel"/>
</dbReference>
<reference evidence="2" key="1">
    <citation type="submission" date="2018-04" db="EMBL/GenBank/DDBJ databases">
        <authorList>
            <person name="Go L.Y."/>
            <person name="Mitchell J.A."/>
        </authorList>
    </citation>
    <scope>NUCLEOTIDE SEQUENCE</scope>
    <source>
        <tissue evidence="2">Whole organism</tissue>
    </source>
</reference>
<feature type="domain" description="Ion transport N-terminal" evidence="1">
    <location>
        <begin position="111"/>
        <end position="154"/>
    </location>
</feature>
<evidence type="ECO:0000259" key="1">
    <source>
        <dbReference type="Pfam" id="PF08412"/>
    </source>
</evidence>
<dbReference type="Pfam" id="PF08412">
    <property type="entry name" value="Ion_trans_N"/>
    <property type="match status" value="1"/>
</dbReference>
<name>A0A336K7R9_CULSO</name>
<dbReference type="GO" id="GO:0035725">
    <property type="term" value="P:sodium ion transmembrane transport"/>
    <property type="evidence" value="ECO:0007669"/>
    <property type="project" value="TreeGrafter"/>
</dbReference>
<dbReference type="EMBL" id="UFQT01000170">
    <property type="protein sequence ID" value="SSX21079.1"/>
    <property type="molecule type" value="Genomic_DNA"/>
</dbReference>
<dbReference type="EMBL" id="UFQS01000170">
    <property type="protein sequence ID" value="SSX00699.1"/>
    <property type="molecule type" value="Genomic_DNA"/>
</dbReference>
<dbReference type="OMA" id="YSNCNES"/>
<dbReference type="GO" id="GO:0003254">
    <property type="term" value="P:regulation of membrane depolarization"/>
    <property type="evidence" value="ECO:0007669"/>
    <property type="project" value="TreeGrafter"/>
</dbReference>
<evidence type="ECO:0000313" key="3">
    <source>
        <dbReference type="EMBL" id="SSX21079.1"/>
    </source>
</evidence>
<dbReference type="AlphaFoldDB" id="A0A336K7R9"/>
<sequence>MSHNNKKRKIERSISLRLFSAASSDSIRFHSNLLSRNDNDLRISLDNTCTDSLVTALDDEALLINDYMNDMSKSKVHFDDVSLYGTPKEEPLPSIPAVAEKTSSNFLKNQLQAWFQPTDNRLAMKLFGSKKALVKERIRQKTSGHWVIHPCSSFR</sequence>